<dbReference type="AlphaFoldDB" id="A0A0C5VHD4"/>
<dbReference type="STRING" id="1445510.YC6258_01613"/>
<dbReference type="Proteomes" id="UP000032266">
    <property type="component" value="Chromosome"/>
</dbReference>
<dbReference type="InterPro" id="IPR053195">
    <property type="entry name" value="Bax-like"/>
</dbReference>
<gene>
    <name evidence="2" type="ORF">YC6258_01613</name>
</gene>
<dbReference type="Pfam" id="PF01832">
    <property type="entry name" value="Glucosaminidase"/>
    <property type="match status" value="1"/>
</dbReference>
<dbReference type="GO" id="GO:0004040">
    <property type="term" value="F:amidase activity"/>
    <property type="evidence" value="ECO:0007669"/>
    <property type="project" value="InterPro"/>
</dbReference>
<dbReference type="Gene3D" id="1.10.530.10">
    <property type="match status" value="1"/>
</dbReference>
<dbReference type="PANTHER" id="PTHR40572:SF1">
    <property type="entry name" value="PROTEIN BAX"/>
    <property type="match status" value="1"/>
</dbReference>
<dbReference type="KEGG" id="gsn:YC6258_01613"/>
<reference evidence="2 3" key="1">
    <citation type="submission" date="2014-01" db="EMBL/GenBank/DDBJ databases">
        <title>Full genme sequencing of cellulolytic bacterium Gynuella sunshinyii YC6258T gen. nov., sp. nov.</title>
        <authorList>
            <person name="Khan H."/>
            <person name="Chung E.J."/>
            <person name="Chung Y.R."/>
        </authorList>
    </citation>
    <scope>NUCLEOTIDE SEQUENCE [LARGE SCALE GENOMIC DNA]</scope>
    <source>
        <strain evidence="2 3">YC6258</strain>
    </source>
</reference>
<evidence type="ECO:0000313" key="3">
    <source>
        <dbReference type="Proteomes" id="UP000032266"/>
    </source>
</evidence>
<dbReference type="OrthoDB" id="9788155at2"/>
<dbReference type="RefSeq" id="WP_052830126.1">
    <property type="nucleotide sequence ID" value="NZ_CP007142.1"/>
</dbReference>
<sequence length="259" mass="29917">MIRFSLLTVLLFLVSCQKYDDIFLPPLIDPVVRLHTPLPDFGAIPDVALKKQTFFEFMAPIVEQENLHILKLRTALLQLQKKMMQPNSRLSRYQQLWLNNIARKYESKFCQVLDPACLDDLLLRVDKIPASLVLAQAANESAWGTSRFARRGNNFFGQWCFVRGCGMVPSQRDEGFVHEVKVFKSVDYSVRAYLLNLNTNPAYKKLRKIRRQLRENSNIPDGTSLAVGLSNYSQRGQAYVQEIIHMIEYNNLKDYEIAI</sequence>
<dbReference type="EMBL" id="CP007142">
    <property type="protein sequence ID" value="AJQ93661.1"/>
    <property type="molecule type" value="Genomic_DNA"/>
</dbReference>
<protein>
    <submittedName>
        <fullName evidence="2">Putative FlgJ-related protein</fullName>
    </submittedName>
</protein>
<keyword evidence="3" id="KW-1185">Reference proteome</keyword>
<dbReference type="HOGENOM" id="CLU_061344_1_0_6"/>
<dbReference type="PANTHER" id="PTHR40572">
    <property type="entry name" value="PROTEIN BAX"/>
    <property type="match status" value="1"/>
</dbReference>
<name>A0A0C5VHD4_9GAMM</name>
<dbReference type="InterPro" id="IPR002901">
    <property type="entry name" value="MGlyc_endo_b_GlcNAc-like_dom"/>
</dbReference>
<feature type="domain" description="Mannosyl-glycoprotein endo-beta-N-acetylglucosamidase-like" evidence="1">
    <location>
        <begin position="108"/>
        <end position="240"/>
    </location>
</feature>
<evidence type="ECO:0000313" key="2">
    <source>
        <dbReference type="EMBL" id="AJQ93661.1"/>
    </source>
</evidence>
<organism evidence="2 3">
    <name type="scientific">Gynuella sunshinyii YC6258</name>
    <dbReference type="NCBI Taxonomy" id="1445510"/>
    <lineage>
        <taxon>Bacteria</taxon>
        <taxon>Pseudomonadati</taxon>
        <taxon>Pseudomonadota</taxon>
        <taxon>Gammaproteobacteria</taxon>
        <taxon>Oceanospirillales</taxon>
        <taxon>Saccharospirillaceae</taxon>
        <taxon>Gynuella</taxon>
    </lineage>
</organism>
<proteinExistence type="predicted"/>
<dbReference type="PROSITE" id="PS51257">
    <property type="entry name" value="PROKAR_LIPOPROTEIN"/>
    <property type="match status" value="1"/>
</dbReference>
<accession>A0A0C5VHD4</accession>
<evidence type="ECO:0000259" key="1">
    <source>
        <dbReference type="SMART" id="SM00047"/>
    </source>
</evidence>
<dbReference type="SMART" id="SM00047">
    <property type="entry name" value="LYZ2"/>
    <property type="match status" value="1"/>
</dbReference>